<dbReference type="PANTHER" id="PTHR47481">
    <property type="match status" value="1"/>
</dbReference>
<sequence length="298" mass="34240">MPTDFWKGLDLVPKLQLDDPADPAKSNNYEDWRNKIEAYFNLHNMMGDLGVDTPWPDVVAGETVAQYRARTAALRTRLEKVYNILMLVIEERVATRVKSQMQRPNDGWDAWDCINYIFEPVASGPYTQRLGDEFQSAKYDIDTPIDDYITRVISLARKLEKAGKKKTEDEIAGQILRGLPPRYNGLRDAILNANPEPSIELVCERIRSQELRYANQKKEKEAEKEALAAYTARAARNRPQNRTNGQYQGNDFPRSQPRGFQQTGGSNYSYNQWQPRNRPQNTPYQGFQGGFNLTIQQT</sequence>
<proteinExistence type="predicted"/>
<dbReference type="EMBL" id="JAVHJM010000005">
    <property type="protein sequence ID" value="KAK6513703.1"/>
    <property type="molecule type" value="Genomic_DNA"/>
</dbReference>
<name>A0AAN8NCR2_9PEZI</name>
<dbReference type="PANTHER" id="PTHR47481:SF7">
    <property type="entry name" value="CCHC-TYPE DOMAIN-CONTAINING PROTEIN"/>
    <property type="match status" value="1"/>
</dbReference>
<evidence type="ECO:0000256" key="1">
    <source>
        <dbReference type="SAM" id="MobiDB-lite"/>
    </source>
</evidence>
<dbReference type="Pfam" id="PF14223">
    <property type="entry name" value="Retrotran_gag_2"/>
    <property type="match status" value="1"/>
</dbReference>
<feature type="compositionally biased region" description="Polar residues" evidence="1">
    <location>
        <begin position="258"/>
        <end position="298"/>
    </location>
</feature>
<accession>A0AAN8NCR2</accession>
<feature type="region of interest" description="Disordered" evidence="1">
    <location>
        <begin position="232"/>
        <end position="298"/>
    </location>
</feature>
<feature type="compositionally biased region" description="Polar residues" evidence="1">
    <location>
        <begin position="238"/>
        <end position="249"/>
    </location>
</feature>
<keyword evidence="3" id="KW-1185">Reference proteome</keyword>
<evidence type="ECO:0008006" key="4">
    <source>
        <dbReference type="Google" id="ProtNLM"/>
    </source>
</evidence>
<organism evidence="2 3">
    <name type="scientific">Arthrobotrys conoides</name>
    <dbReference type="NCBI Taxonomy" id="74498"/>
    <lineage>
        <taxon>Eukaryota</taxon>
        <taxon>Fungi</taxon>
        <taxon>Dikarya</taxon>
        <taxon>Ascomycota</taxon>
        <taxon>Pezizomycotina</taxon>
        <taxon>Orbiliomycetes</taxon>
        <taxon>Orbiliales</taxon>
        <taxon>Orbiliaceae</taxon>
        <taxon>Arthrobotrys</taxon>
    </lineage>
</organism>
<gene>
    <name evidence="2" type="ORF">TWF506_008142</name>
</gene>
<protein>
    <recommendedName>
        <fullName evidence="4">Gag protein</fullName>
    </recommendedName>
</protein>
<comment type="caution">
    <text evidence="2">The sequence shown here is derived from an EMBL/GenBank/DDBJ whole genome shotgun (WGS) entry which is preliminary data.</text>
</comment>
<dbReference type="Proteomes" id="UP001307849">
    <property type="component" value="Unassembled WGS sequence"/>
</dbReference>
<evidence type="ECO:0000313" key="3">
    <source>
        <dbReference type="Proteomes" id="UP001307849"/>
    </source>
</evidence>
<evidence type="ECO:0000313" key="2">
    <source>
        <dbReference type="EMBL" id="KAK6513703.1"/>
    </source>
</evidence>
<reference evidence="2 3" key="1">
    <citation type="submission" date="2019-10" db="EMBL/GenBank/DDBJ databases">
        <authorList>
            <person name="Palmer J.M."/>
        </authorList>
    </citation>
    <scope>NUCLEOTIDE SEQUENCE [LARGE SCALE GENOMIC DNA]</scope>
    <source>
        <strain evidence="2 3">TWF506</strain>
    </source>
</reference>
<dbReference type="AlphaFoldDB" id="A0AAN8NCR2"/>